<dbReference type="InterPro" id="IPR050786">
    <property type="entry name" value="EFG1_rRNA-proc"/>
</dbReference>
<dbReference type="RefSeq" id="XP_040623901.1">
    <property type="nucleotide sequence ID" value="XM_040769393.1"/>
</dbReference>
<evidence type="ECO:0000256" key="6">
    <source>
        <dbReference type="ARBA" id="ARBA00023054"/>
    </source>
</evidence>
<dbReference type="HOGENOM" id="CLU_863364_0_0_1"/>
<dbReference type="AlphaFoldDB" id="M5FPD9"/>
<reference evidence="9 10" key="1">
    <citation type="journal article" date="2012" name="Science">
        <title>The Paleozoic origin of enzymatic lignin decomposition reconstructed from 31 fungal genomes.</title>
        <authorList>
            <person name="Floudas D."/>
            <person name="Binder M."/>
            <person name="Riley R."/>
            <person name="Barry K."/>
            <person name="Blanchette R.A."/>
            <person name="Henrissat B."/>
            <person name="Martinez A.T."/>
            <person name="Otillar R."/>
            <person name="Spatafora J.W."/>
            <person name="Yadav J.S."/>
            <person name="Aerts A."/>
            <person name="Benoit I."/>
            <person name="Boyd A."/>
            <person name="Carlson A."/>
            <person name="Copeland A."/>
            <person name="Coutinho P.M."/>
            <person name="de Vries R.P."/>
            <person name="Ferreira P."/>
            <person name="Findley K."/>
            <person name="Foster B."/>
            <person name="Gaskell J."/>
            <person name="Glotzer D."/>
            <person name="Gorecki P."/>
            <person name="Heitman J."/>
            <person name="Hesse C."/>
            <person name="Hori C."/>
            <person name="Igarashi K."/>
            <person name="Jurgens J.A."/>
            <person name="Kallen N."/>
            <person name="Kersten P."/>
            <person name="Kohler A."/>
            <person name="Kuees U."/>
            <person name="Kumar T.K.A."/>
            <person name="Kuo A."/>
            <person name="LaButti K."/>
            <person name="Larrondo L.F."/>
            <person name="Lindquist E."/>
            <person name="Ling A."/>
            <person name="Lombard V."/>
            <person name="Lucas S."/>
            <person name="Lundell T."/>
            <person name="Martin R."/>
            <person name="McLaughlin D.J."/>
            <person name="Morgenstern I."/>
            <person name="Morin E."/>
            <person name="Murat C."/>
            <person name="Nagy L.G."/>
            <person name="Nolan M."/>
            <person name="Ohm R.A."/>
            <person name="Patyshakuliyeva A."/>
            <person name="Rokas A."/>
            <person name="Ruiz-Duenas F.J."/>
            <person name="Sabat G."/>
            <person name="Salamov A."/>
            <person name="Samejima M."/>
            <person name="Schmutz J."/>
            <person name="Slot J.C."/>
            <person name="St John F."/>
            <person name="Stenlid J."/>
            <person name="Sun H."/>
            <person name="Sun S."/>
            <person name="Syed K."/>
            <person name="Tsang A."/>
            <person name="Wiebenga A."/>
            <person name="Young D."/>
            <person name="Pisabarro A."/>
            <person name="Eastwood D.C."/>
            <person name="Martin F."/>
            <person name="Cullen D."/>
            <person name="Grigoriev I.V."/>
            <person name="Hibbett D.S."/>
        </authorList>
    </citation>
    <scope>NUCLEOTIDE SEQUENCE [LARGE SCALE GENOMIC DNA]</scope>
    <source>
        <strain evidence="9 10">DJM-731 SS1</strain>
    </source>
</reference>
<dbReference type="Proteomes" id="UP000030653">
    <property type="component" value="Unassembled WGS sequence"/>
</dbReference>
<name>M5FPD9_DACPD</name>
<dbReference type="EMBL" id="JH795879">
    <property type="protein sequence ID" value="EJT97003.1"/>
    <property type="molecule type" value="Genomic_DNA"/>
</dbReference>
<protein>
    <recommendedName>
        <fullName evidence="3">rRNA-processing protein EFG1</fullName>
    </recommendedName>
    <alternativeName>
        <fullName evidence="4">rRNA-processing protein efg1</fullName>
    </alternativeName>
</protein>
<evidence type="ECO:0000256" key="8">
    <source>
        <dbReference type="SAM" id="MobiDB-lite"/>
    </source>
</evidence>
<evidence type="ECO:0000256" key="1">
    <source>
        <dbReference type="ARBA" id="ARBA00004604"/>
    </source>
</evidence>
<gene>
    <name evidence="9" type="ORF">DACRYDRAFT_112332</name>
</gene>
<keyword evidence="5" id="KW-0698">rRNA processing</keyword>
<organism evidence="9 10">
    <name type="scientific">Dacryopinax primogenitus (strain DJM 731)</name>
    <name type="common">Brown rot fungus</name>
    <dbReference type="NCBI Taxonomy" id="1858805"/>
    <lineage>
        <taxon>Eukaryota</taxon>
        <taxon>Fungi</taxon>
        <taxon>Dikarya</taxon>
        <taxon>Basidiomycota</taxon>
        <taxon>Agaricomycotina</taxon>
        <taxon>Dacrymycetes</taxon>
        <taxon>Dacrymycetales</taxon>
        <taxon>Dacrymycetaceae</taxon>
        <taxon>Dacryopinax</taxon>
    </lineage>
</organism>
<evidence type="ECO:0000256" key="4">
    <source>
        <dbReference type="ARBA" id="ARBA00019827"/>
    </source>
</evidence>
<feature type="compositionally biased region" description="Polar residues" evidence="8">
    <location>
        <begin position="226"/>
        <end position="238"/>
    </location>
</feature>
<evidence type="ECO:0000256" key="7">
    <source>
        <dbReference type="ARBA" id="ARBA00023242"/>
    </source>
</evidence>
<evidence type="ECO:0000313" key="9">
    <source>
        <dbReference type="EMBL" id="EJT97003.1"/>
    </source>
</evidence>
<dbReference type="Pfam" id="PF10153">
    <property type="entry name" value="Efg1"/>
    <property type="match status" value="1"/>
</dbReference>
<dbReference type="PANTHER" id="PTHR33911:SF1">
    <property type="entry name" value="RRNA-PROCESSING PROTEIN EFG1"/>
    <property type="match status" value="1"/>
</dbReference>
<feature type="region of interest" description="Disordered" evidence="8">
    <location>
        <begin position="99"/>
        <end position="118"/>
    </location>
</feature>
<dbReference type="GO" id="GO:0000462">
    <property type="term" value="P:maturation of SSU-rRNA from tricistronic rRNA transcript (SSU-rRNA, 5.8S rRNA, LSU-rRNA)"/>
    <property type="evidence" value="ECO:0007669"/>
    <property type="project" value="TreeGrafter"/>
</dbReference>
<dbReference type="GO" id="GO:0030688">
    <property type="term" value="C:preribosome, small subunit precursor"/>
    <property type="evidence" value="ECO:0007669"/>
    <property type="project" value="TreeGrafter"/>
</dbReference>
<dbReference type="PANTHER" id="PTHR33911">
    <property type="entry name" value="RRNA-PROCESSING PROTEIN EFG1"/>
    <property type="match status" value="1"/>
</dbReference>
<dbReference type="OMA" id="FMGGNDP"/>
<accession>M5FPD9</accession>
<dbReference type="InterPro" id="IPR019310">
    <property type="entry name" value="Efg1"/>
</dbReference>
<feature type="region of interest" description="Disordered" evidence="8">
    <location>
        <begin position="168"/>
        <end position="322"/>
    </location>
</feature>
<dbReference type="GeneID" id="63684455"/>
<dbReference type="STRING" id="1858805.M5FPD9"/>
<feature type="compositionally biased region" description="Basic and acidic residues" evidence="8">
    <location>
        <begin position="191"/>
        <end position="217"/>
    </location>
</feature>
<keyword evidence="7" id="KW-0539">Nucleus</keyword>
<dbReference type="OrthoDB" id="47732at2759"/>
<sequence length="322" mass="37048">MARDKPSKSLTGGDTKPGISKLKSSLRQVKRLLLKPNLDAALKRDTQRRAHALDQELQTALKGQREREMVQRYRMVRFFERRKVERALGRAERELGELDGRGMGEAGKEGKERRRLEKEVRERRVDLGYIIHYPKSKKYVSLLKETTAEASKEREEVRAWVRREMDGGRMGVPRLGEGDAVSEGRGGSGVKEVEGKSKGKTEGDDKPDQKQKKEKEKEKKKKKDTPSLNVSSTPSRTQLELDEQPDPLEQEQLRAEQETALEEEHEYEDVMDLREEDDEDEEGWEGLGEGEGDEDDEDEEEEDGDEDEEEEDGDEEMEEDDE</sequence>
<evidence type="ECO:0000313" key="10">
    <source>
        <dbReference type="Proteomes" id="UP000030653"/>
    </source>
</evidence>
<dbReference type="GO" id="GO:0005730">
    <property type="term" value="C:nucleolus"/>
    <property type="evidence" value="ECO:0007669"/>
    <property type="project" value="UniProtKB-SubCell"/>
</dbReference>
<evidence type="ECO:0000256" key="5">
    <source>
        <dbReference type="ARBA" id="ARBA00022552"/>
    </source>
</evidence>
<comment type="subcellular location">
    <subcellularLocation>
        <location evidence="1">Nucleus</location>
        <location evidence="1">Nucleolus</location>
    </subcellularLocation>
</comment>
<evidence type="ECO:0000256" key="3">
    <source>
        <dbReference type="ARBA" id="ARBA00018689"/>
    </source>
</evidence>
<comment type="similarity">
    <text evidence="2">Belongs to the EFG1 family.</text>
</comment>
<feature type="region of interest" description="Disordered" evidence="8">
    <location>
        <begin position="1"/>
        <end position="22"/>
    </location>
</feature>
<proteinExistence type="inferred from homology"/>
<feature type="compositionally biased region" description="Acidic residues" evidence="8">
    <location>
        <begin position="259"/>
        <end position="322"/>
    </location>
</feature>
<keyword evidence="10" id="KW-1185">Reference proteome</keyword>
<feature type="compositionally biased region" description="Acidic residues" evidence="8">
    <location>
        <begin position="240"/>
        <end position="249"/>
    </location>
</feature>
<keyword evidence="6" id="KW-0175">Coiled coil</keyword>
<evidence type="ECO:0000256" key="2">
    <source>
        <dbReference type="ARBA" id="ARBA00006916"/>
    </source>
</evidence>